<dbReference type="Proteomes" id="UP000018144">
    <property type="component" value="Unassembled WGS sequence"/>
</dbReference>
<gene>
    <name evidence="8" type="ORF">PCON_12867</name>
</gene>
<comment type="subcellular location">
    <subcellularLocation>
        <location evidence="1">Membrane</location>
        <topology evidence="1">Multi-pass membrane protein</topology>
    </subcellularLocation>
</comment>
<accession>U4LKZ3</accession>
<dbReference type="OMA" id="AQWYNGM"/>
<dbReference type="PANTHER" id="PTHR13439">
    <property type="entry name" value="CT120 PROTEIN"/>
    <property type="match status" value="1"/>
</dbReference>
<evidence type="ECO:0000259" key="7">
    <source>
        <dbReference type="PROSITE" id="PS50922"/>
    </source>
</evidence>
<dbReference type="EMBL" id="HF935795">
    <property type="protein sequence ID" value="CCX32247.1"/>
    <property type="molecule type" value="Genomic_DNA"/>
</dbReference>
<evidence type="ECO:0000256" key="2">
    <source>
        <dbReference type="ARBA" id="ARBA00022692"/>
    </source>
</evidence>
<dbReference type="SMART" id="SM00724">
    <property type="entry name" value="TLC"/>
    <property type="match status" value="1"/>
</dbReference>
<dbReference type="InterPro" id="IPR050846">
    <property type="entry name" value="TLCD"/>
</dbReference>
<keyword evidence="4 5" id="KW-0472">Membrane</keyword>
<evidence type="ECO:0000313" key="9">
    <source>
        <dbReference type="Proteomes" id="UP000018144"/>
    </source>
</evidence>
<dbReference type="GO" id="GO:0005783">
    <property type="term" value="C:endoplasmic reticulum"/>
    <property type="evidence" value="ECO:0007669"/>
    <property type="project" value="TreeGrafter"/>
</dbReference>
<keyword evidence="9" id="KW-1185">Reference proteome</keyword>
<dbReference type="STRING" id="1076935.U4LKZ3"/>
<feature type="transmembrane region" description="Helical" evidence="6">
    <location>
        <begin position="209"/>
        <end position="229"/>
    </location>
</feature>
<feature type="transmembrane region" description="Helical" evidence="6">
    <location>
        <begin position="176"/>
        <end position="197"/>
    </location>
</feature>
<protein>
    <submittedName>
        <fullName evidence="8">Similar to Uncharacterized TLC domain-containing protein C17A2.02c acc. no. O13752</fullName>
    </submittedName>
</protein>
<dbReference type="OrthoDB" id="10266980at2759"/>
<name>U4LKZ3_PYROM</name>
<feature type="transmembrane region" description="Helical" evidence="6">
    <location>
        <begin position="38"/>
        <end position="62"/>
    </location>
</feature>
<feature type="transmembrane region" description="Helical" evidence="6">
    <location>
        <begin position="150"/>
        <end position="170"/>
    </location>
</feature>
<evidence type="ECO:0000256" key="1">
    <source>
        <dbReference type="ARBA" id="ARBA00004141"/>
    </source>
</evidence>
<dbReference type="GO" id="GO:0016020">
    <property type="term" value="C:membrane"/>
    <property type="evidence" value="ECO:0007669"/>
    <property type="project" value="UniProtKB-SubCell"/>
</dbReference>
<dbReference type="PROSITE" id="PS50922">
    <property type="entry name" value="TLC"/>
    <property type="match status" value="1"/>
</dbReference>
<dbReference type="PANTHER" id="PTHR13439:SF0">
    <property type="entry name" value="TOPOISOMERASE I DAMAGE AFFECTED PROTEIN 4"/>
    <property type="match status" value="1"/>
</dbReference>
<feature type="transmembrane region" description="Helical" evidence="6">
    <location>
        <begin position="74"/>
        <end position="99"/>
    </location>
</feature>
<feature type="domain" description="TLC" evidence="7">
    <location>
        <begin position="71"/>
        <end position="303"/>
    </location>
</feature>
<sequence>MEFFVQECPAALAPLQDYVRAIATPYGLHTLADHIHQILGAFTLYHAIYMVISPVISSTFFGRHYNVLDKRSTINWDVHVVSFVQSSFICVIALWAMFADSERADYSDHSSLEQAYYRVFGYTPIGAAVTAYAAGYFLWDLMISLWHIKIMGLGFVAHAVSALTVYSFGFRPFVNFYAPVFILFELSSPFLNIHWFCDKTGLTGSKIQLINGFALLGTFFGCRVVWGPISSYKVFKDIFSVYAQQQAEARGEVAVEKMLSGLYPGMQVPLWLAVVYLSSNTVLNCLNYYWFSRMIKTVASRFSTPKEKVKKEEEKVWVEGTDVDLATPAKIAGEQVEEVRKRVTRSSK</sequence>
<keyword evidence="2 5" id="KW-0812">Transmembrane</keyword>
<dbReference type="InterPro" id="IPR006634">
    <property type="entry name" value="TLC-dom"/>
</dbReference>
<evidence type="ECO:0000256" key="5">
    <source>
        <dbReference type="PROSITE-ProRule" id="PRU00205"/>
    </source>
</evidence>
<reference evidence="8 9" key="1">
    <citation type="journal article" date="2013" name="PLoS Genet.">
        <title>The genome and development-dependent transcriptomes of Pyronema confluens: a window into fungal evolution.</title>
        <authorList>
            <person name="Traeger S."/>
            <person name="Altegoer F."/>
            <person name="Freitag M."/>
            <person name="Gabaldon T."/>
            <person name="Kempken F."/>
            <person name="Kumar A."/>
            <person name="Marcet-Houben M."/>
            <person name="Poggeler S."/>
            <person name="Stajich J.E."/>
            <person name="Nowrousian M."/>
        </authorList>
    </citation>
    <scope>NUCLEOTIDE SEQUENCE [LARGE SCALE GENOMIC DNA]</scope>
    <source>
        <strain evidence="9">CBS 100304</strain>
        <tissue evidence="8">Vegetative mycelium</tissue>
    </source>
</reference>
<evidence type="ECO:0000313" key="8">
    <source>
        <dbReference type="EMBL" id="CCX32247.1"/>
    </source>
</evidence>
<organism evidence="8 9">
    <name type="scientific">Pyronema omphalodes (strain CBS 100304)</name>
    <name type="common">Pyronema confluens</name>
    <dbReference type="NCBI Taxonomy" id="1076935"/>
    <lineage>
        <taxon>Eukaryota</taxon>
        <taxon>Fungi</taxon>
        <taxon>Dikarya</taxon>
        <taxon>Ascomycota</taxon>
        <taxon>Pezizomycotina</taxon>
        <taxon>Pezizomycetes</taxon>
        <taxon>Pezizales</taxon>
        <taxon>Pyronemataceae</taxon>
        <taxon>Pyronema</taxon>
    </lineage>
</organism>
<keyword evidence="3 6" id="KW-1133">Transmembrane helix</keyword>
<feature type="transmembrane region" description="Helical" evidence="6">
    <location>
        <begin position="268"/>
        <end position="291"/>
    </location>
</feature>
<dbReference type="AlphaFoldDB" id="U4LKZ3"/>
<evidence type="ECO:0000256" key="4">
    <source>
        <dbReference type="ARBA" id="ARBA00023136"/>
    </source>
</evidence>
<feature type="transmembrane region" description="Helical" evidence="6">
    <location>
        <begin position="119"/>
        <end position="138"/>
    </location>
</feature>
<dbReference type="eggNOG" id="KOG4561">
    <property type="taxonomic scope" value="Eukaryota"/>
</dbReference>
<dbReference type="Pfam" id="PF03798">
    <property type="entry name" value="TRAM_LAG1_CLN8"/>
    <property type="match status" value="1"/>
</dbReference>
<evidence type="ECO:0000256" key="3">
    <source>
        <dbReference type="ARBA" id="ARBA00022989"/>
    </source>
</evidence>
<dbReference type="GO" id="GO:0055088">
    <property type="term" value="P:lipid homeostasis"/>
    <property type="evidence" value="ECO:0007669"/>
    <property type="project" value="TreeGrafter"/>
</dbReference>
<proteinExistence type="predicted"/>
<evidence type="ECO:0000256" key="6">
    <source>
        <dbReference type="SAM" id="Phobius"/>
    </source>
</evidence>